<dbReference type="Proteomes" id="UP000445582">
    <property type="component" value="Unassembled WGS sequence"/>
</dbReference>
<dbReference type="AlphaFoldDB" id="A0A844YDT9"/>
<evidence type="ECO:0000256" key="6">
    <source>
        <dbReference type="RuleBase" id="RU366026"/>
    </source>
</evidence>
<dbReference type="InterPro" id="IPR036451">
    <property type="entry name" value="CblAdoTrfase-like_sf"/>
</dbReference>
<evidence type="ECO:0000313" key="9">
    <source>
        <dbReference type="Proteomes" id="UP000445582"/>
    </source>
</evidence>
<dbReference type="FunFam" id="1.20.1200.10:FF:000001">
    <property type="entry name" value="Cob(I)yrinic acid a,c-diamide adenosyltransferase"/>
    <property type="match status" value="1"/>
</dbReference>
<keyword evidence="6" id="KW-0169">Cobalamin biosynthesis</keyword>
<dbReference type="RefSeq" id="WP_160674566.1">
    <property type="nucleotide sequence ID" value="NZ_WTYN01000001.1"/>
</dbReference>
<evidence type="ECO:0000256" key="5">
    <source>
        <dbReference type="ARBA" id="ARBA00022840"/>
    </source>
</evidence>
<accession>A0A844YDT9</accession>
<dbReference type="GO" id="GO:0009236">
    <property type="term" value="P:cobalamin biosynthetic process"/>
    <property type="evidence" value="ECO:0007669"/>
    <property type="project" value="UniProtKB-UniRule"/>
</dbReference>
<dbReference type="OrthoDB" id="9778896at2"/>
<dbReference type="Gene3D" id="1.20.1200.10">
    <property type="entry name" value="Cobalamin adenosyltransferase-like"/>
    <property type="match status" value="1"/>
</dbReference>
<evidence type="ECO:0000313" key="8">
    <source>
        <dbReference type="EMBL" id="MXO63246.1"/>
    </source>
</evidence>
<feature type="domain" description="Cobalamin adenosyltransferase-like" evidence="7">
    <location>
        <begin position="7"/>
        <end position="174"/>
    </location>
</feature>
<evidence type="ECO:0000256" key="2">
    <source>
        <dbReference type="ARBA" id="ARBA00011233"/>
    </source>
</evidence>
<dbReference type="NCBIfam" id="TIGR00636">
    <property type="entry name" value="PduO_Nterm"/>
    <property type="match status" value="1"/>
</dbReference>
<dbReference type="EC" id="2.5.1.17" evidence="6"/>
<keyword evidence="5 6" id="KW-0067">ATP-binding</keyword>
<evidence type="ECO:0000256" key="3">
    <source>
        <dbReference type="ARBA" id="ARBA00022679"/>
    </source>
</evidence>
<comment type="catalytic activity">
    <reaction evidence="6">
        <text>2 cob(II)yrinate a,c diamide + reduced [electron-transfer flavoprotein] + 2 ATP = 2 adenosylcob(III)yrinate a,c-diamide + 2 triphosphate + oxidized [electron-transfer flavoprotein] + 3 H(+)</text>
        <dbReference type="Rhea" id="RHEA:11528"/>
        <dbReference type="Rhea" id="RHEA-COMP:10685"/>
        <dbReference type="Rhea" id="RHEA-COMP:10686"/>
        <dbReference type="ChEBI" id="CHEBI:15378"/>
        <dbReference type="ChEBI" id="CHEBI:18036"/>
        <dbReference type="ChEBI" id="CHEBI:30616"/>
        <dbReference type="ChEBI" id="CHEBI:57692"/>
        <dbReference type="ChEBI" id="CHEBI:58307"/>
        <dbReference type="ChEBI" id="CHEBI:58503"/>
        <dbReference type="ChEBI" id="CHEBI:58537"/>
        <dbReference type="EC" id="2.5.1.17"/>
    </reaction>
</comment>
<evidence type="ECO:0000259" key="7">
    <source>
        <dbReference type="Pfam" id="PF01923"/>
    </source>
</evidence>
<organism evidence="8 9">
    <name type="scientific">Qipengyuania oceanensis</name>
    <dbReference type="NCBI Taxonomy" id="1463597"/>
    <lineage>
        <taxon>Bacteria</taxon>
        <taxon>Pseudomonadati</taxon>
        <taxon>Pseudomonadota</taxon>
        <taxon>Alphaproteobacteria</taxon>
        <taxon>Sphingomonadales</taxon>
        <taxon>Erythrobacteraceae</taxon>
        <taxon>Qipengyuania</taxon>
    </lineage>
</organism>
<dbReference type="SUPFAM" id="SSF89028">
    <property type="entry name" value="Cobalamin adenosyltransferase-like"/>
    <property type="match status" value="1"/>
</dbReference>
<comment type="caution">
    <text evidence="8">The sequence shown here is derived from an EMBL/GenBank/DDBJ whole genome shotgun (WGS) entry which is preliminary data.</text>
</comment>
<dbReference type="PANTHER" id="PTHR12213">
    <property type="entry name" value="CORRINOID ADENOSYLTRANSFERASE"/>
    <property type="match status" value="1"/>
</dbReference>
<proteinExistence type="inferred from homology"/>
<protein>
    <recommendedName>
        <fullName evidence="6">Corrinoid adenosyltransferase</fullName>
        <ecNumber evidence="6">2.5.1.17</ecNumber>
    </recommendedName>
    <alternativeName>
        <fullName evidence="6">Cob(II)alamin adenosyltransferase</fullName>
    </alternativeName>
    <alternativeName>
        <fullName evidence="6">Cob(II)yrinic acid a,c-diamide adenosyltransferase</fullName>
    </alternativeName>
    <alternativeName>
        <fullName evidence="6">Cobinamide/cobalamin adenosyltransferase</fullName>
    </alternativeName>
</protein>
<dbReference type="GO" id="GO:0005524">
    <property type="term" value="F:ATP binding"/>
    <property type="evidence" value="ECO:0007669"/>
    <property type="project" value="UniProtKB-UniRule"/>
</dbReference>
<comment type="catalytic activity">
    <reaction evidence="6">
        <text>2 cob(II)alamin + reduced [electron-transfer flavoprotein] + 2 ATP = 2 adenosylcob(III)alamin + 2 triphosphate + oxidized [electron-transfer flavoprotein] + 3 H(+)</text>
        <dbReference type="Rhea" id="RHEA:28671"/>
        <dbReference type="Rhea" id="RHEA-COMP:10685"/>
        <dbReference type="Rhea" id="RHEA-COMP:10686"/>
        <dbReference type="ChEBI" id="CHEBI:15378"/>
        <dbReference type="ChEBI" id="CHEBI:16304"/>
        <dbReference type="ChEBI" id="CHEBI:18036"/>
        <dbReference type="ChEBI" id="CHEBI:18408"/>
        <dbReference type="ChEBI" id="CHEBI:30616"/>
        <dbReference type="ChEBI" id="CHEBI:57692"/>
        <dbReference type="ChEBI" id="CHEBI:58307"/>
        <dbReference type="EC" id="2.5.1.17"/>
    </reaction>
</comment>
<dbReference type="GO" id="GO:0008817">
    <property type="term" value="F:corrinoid adenosyltransferase activity"/>
    <property type="evidence" value="ECO:0007669"/>
    <property type="project" value="UniProtKB-UniRule"/>
</dbReference>
<keyword evidence="9" id="KW-1185">Reference proteome</keyword>
<dbReference type="EMBL" id="WTYN01000001">
    <property type="protein sequence ID" value="MXO63246.1"/>
    <property type="molecule type" value="Genomic_DNA"/>
</dbReference>
<evidence type="ECO:0000256" key="4">
    <source>
        <dbReference type="ARBA" id="ARBA00022741"/>
    </source>
</evidence>
<gene>
    <name evidence="8" type="ORF">GRI48_09505</name>
</gene>
<comment type="pathway">
    <text evidence="6">Cofactor biosynthesis; adenosylcobalamin biosynthesis; adenosylcobalamin from cob(II)yrinate a,c-diamide: step 2/7.</text>
</comment>
<keyword evidence="4 6" id="KW-0547">Nucleotide-binding</keyword>
<evidence type="ECO:0000256" key="1">
    <source>
        <dbReference type="ARBA" id="ARBA00007487"/>
    </source>
</evidence>
<dbReference type="PANTHER" id="PTHR12213:SF0">
    <property type="entry name" value="CORRINOID ADENOSYLTRANSFERASE MMAB"/>
    <property type="match status" value="1"/>
</dbReference>
<comment type="similarity">
    <text evidence="1 6">Belongs to the Cob(I)alamin adenosyltransferase family.</text>
</comment>
<dbReference type="InterPro" id="IPR029499">
    <property type="entry name" value="PduO-typ"/>
</dbReference>
<comment type="subunit">
    <text evidence="2">Homotrimer.</text>
</comment>
<sequence length="191" mass="20646">MVKLNKIYTRTGDDGTTGLVDGSRTSKNSLRMEAIGAVDETNSAIGLLVAQLHSINADVVHHFQNDLFDLGADLATPAGENEDFAPSEMVLRIVPSQVEHVERSIDALNEHLSPLTSFILPGGTEPAARAHIARASARRAERAMVALAEQEPVNPAALAYINRLSDYLFVLARSLNDHGRGDITWKPGANR</sequence>
<dbReference type="UniPathway" id="UPA00148">
    <property type="reaction ID" value="UER00233"/>
</dbReference>
<keyword evidence="3 6" id="KW-0808">Transferase</keyword>
<dbReference type="Pfam" id="PF01923">
    <property type="entry name" value="Cob_adeno_trans"/>
    <property type="match status" value="1"/>
</dbReference>
<dbReference type="InterPro" id="IPR016030">
    <property type="entry name" value="CblAdoTrfase-like"/>
</dbReference>
<reference evidence="8 9" key="1">
    <citation type="submission" date="2019-12" db="EMBL/GenBank/DDBJ databases">
        <title>Genomic-based taxomic classification of the family Erythrobacteraceae.</title>
        <authorList>
            <person name="Xu L."/>
        </authorList>
    </citation>
    <scope>NUCLEOTIDE SEQUENCE [LARGE SCALE GENOMIC DNA]</scope>
    <source>
        <strain evidence="8 9">MCCC 1A09965</strain>
    </source>
</reference>
<name>A0A844YDT9_9SPHN</name>